<proteinExistence type="predicted"/>
<evidence type="ECO:0000313" key="3">
    <source>
        <dbReference type="Proteomes" id="UP001556631"/>
    </source>
</evidence>
<feature type="region of interest" description="Disordered" evidence="1">
    <location>
        <begin position="1"/>
        <end position="54"/>
    </location>
</feature>
<reference evidence="2 3" key="1">
    <citation type="submission" date="2024-07" db="EMBL/GenBank/DDBJ databases">
        <authorList>
            <person name="Lee S."/>
            <person name="Kang M."/>
        </authorList>
    </citation>
    <scope>NUCLEOTIDE SEQUENCE [LARGE SCALE GENOMIC DNA]</scope>
    <source>
        <strain evidence="2 3">DS6</strain>
    </source>
</reference>
<evidence type="ECO:0000256" key="1">
    <source>
        <dbReference type="SAM" id="MobiDB-lite"/>
    </source>
</evidence>
<gene>
    <name evidence="2" type="ORF">AB3X52_18685</name>
</gene>
<evidence type="ECO:0000313" key="2">
    <source>
        <dbReference type="EMBL" id="MEX0429649.1"/>
    </source>
</evidence>
<dbReference type="EMBL" id="JBFPJR010000053">
    <property type="protein sequence ID" value="MEX0429649.1"/>
    <property type="molecule type" value="Genomic_DNA"/>
</dbReference>
<dbReference type="Proteomes" id="UP001556631">
    <property type="component" value="Unassembled WGS sequence"/>
</dbReference>
<protein>
    <submittedName>
        <fullName evidence="2">Uncharacterized protein</fullName>
    </submittedName>
</protein>
<feature type="compositionally biased region" description="Basic and acidic residues" evidence="1">
    <location>
        <begin position="44"/>
        <end position="54"/>
    </location>
</feature>
<sequence>MDSHPRGNPSDAEGLPPEEGIERRDIEEGLDEDPEEQQNYTETHGVDESLHDDS</sequence>
<keyword evidence="3" id="KW-1185">Reference proteome</keyword>
<name>A0ABV3T4P9_9ACTN</name>
<dbReference type="RefSeq" id="WP_367995616.1">
    <property type="nucleotide sequence ID" value="NZ_JBFPJR010000053.1"/>
</dbReference>
<accession>A0ABV3T4P9</accession>
<comment type="caution">
    <text evidence="2">The sequence shown here is derived from an EMBL/GenBank/DDBJ whole genome shotgun (WGS) entry which is preliminary data.</text>
</comment>
<organism evidence="2 3">
    <name type="scientific">Nocardioides eburneus</name>
    <dbReference type="NCBI Taxonomy" id="3231482"/>
    <lineage>
        <taxon>Bacteria</taxon>
        <taxon>Bacillati</taxon>
        <taxon>Actinomycetota</taxon>
        <taxon>Actinomycetes</taxon>
        <taxon>Propionibacteriales</taxon>
        <taxon>Nocardioidaceae</taxon>
        <taxon>Nocardioides</taxon>
    </lineage>
</organism>